<evidence type="ECO:0000313" key="2">
    <source>
        <dbReference type="EMBL" id="MPN16092.1"/>
    </source>
</evidence>
<evidence type="ECO:0000256" key="1">
    <source>
        <dbReference type="SAM" id="MobiDB-lite"/>
    </source>
</evidence>
<protein>
    <submittedName>
        <fullName evidence="2">Uncharacterized protein</fullName>
    </submittedName>
</protein>
<reference evidence="2" key="1">
    <citation type="submission" date="2019-08" db="EMBL/GenBank/DDBJ databases">
        <authorList>
            <person name="Kucharzyk K."/>
            <person name="Murdoch R.W."/>
            <person name="Higgins S."/>
            <person name="Loffler F."/>
        </authorList>
    </citation>
    <scope>NUCLEOTIDE SEQUENCE</scope>
</reference>
<feature type="compositionally biased region" description="Low complexity" evidence="1">
    <location>
        <begin position="98"/>
        <end position="108"/>
    </location>
</feature>
<comment type="caution">
    <text evidence="2">The sequence shown here is derived from an EMBL/GenBank/DDBJ whole genome shotgun (WGS) entry which is preliminary data.</text>
</comment>
<feature type="region of interest" description="Disordered" evidence="1">
    <location>
        <begin position="88"/>
        <end position="108"/>
    </location>
</feature>
<accession>A0A645FR51</accession>
<sequence>MTIPSTKGSTRGQAIQPITIMNNTAKGRSMNAVTVAELMKSRTDSKARRLAASDPADAGLCSMRMPSTRSMMKADSRTSARLLARSTKCPRKVRNTRSPASTTSTPAVSTHRVSMALFGTTRSYTFMTNTGIASANRLTINAASSTSR</sequence>
<gene>
    <name evidence="2" type="ORF">SDC9_163430</name>
</gene>
<proteinExistence type="predicted"/>
<dbReference type="AlphaFoldDB" id="A0A645FR51"/>
<name>A0A645FR51_9ZZZZ</name>
<dbReference type="EMBL" id="VSSQ01062994">
    <property type="protein sequence ID" value="MPN16092.1"/>
    <property type="molecule type" value="Genomic_DNA"/>
</dbReference>
<organism evidence="2">
    <name type="scientific">bioreactor metagenome</name>
    <dbReference type="NCBI Taxonomy" id="1076179"/>
    <lineage>
        <taxon>unclassified sequences</taxon>
        <taxon>metagenomes</taxon>
        <taxon>ecological metagenomes</taxon>
    </lineage>
</organism>